<dbReference type="PROSITE" id="PS50850">
    <property type="entry name" value="MFS"/>
    <property type="match status" value="1"/>
</dbReference>
<feature type="domain" description="Major facilitator superfamily (MFS) profile" evidence="8">
    <location>
        <begin position="15"/>
        <end position="402"/>
    </location>
</feature>
<comment type="subcellular location">
    <subcellularLocation>
        <location evidence="1">Cell membrane</location>
        <topology evidence="1">Multi-pass membrane protein</topology>
    </subcellularLocation>
</comment>
<feature type="transmembrane region" description="Helical" evidence="7">
    <location>
        <begin position="104"/>
        <end position="127"/>
    </location>
</feature>
<dbReference type="InterPro" id="IPR036259">
    <property type="entry name" value="MFS_trans_sf"/>
</dbReference>
<sequence>MKGKLSVKRNKYIPTISSLYVNYAFQGIAAIIVSQNMSVLRSQWGASLSQVTLVLSAVGLGRILSINLAGIISDRLGRKPAVILGIISYIVFFLGLLYSPNYILGFIFSVFAGFGNAFLDTATYPVVVEAFDNRSKNSALSVLNKAFISMGQFVFPIIVRFMLNNDIYFGWTFLVSALCMLVNLLIVLKLPFPEVSHGKPVQTDLQSEPVTHYKPTGAKFQVEGLALMVFSFVSVSLFNIFITWIPSFTQSALGMKEADSLIWVSAYSIFSFVSVFVTSFIVNRGIHVPLFMMFCTSITGTALGIMLLVPNYYTVLLATFCVGFFAAGGIWQLGLVVLLEFFPFKRGLLTSYYSLATSISVMGIPYLTGILAESNIQYVFLLIVILAFLGTLSLYFVYRRYQLMYYPEKKGYQPS</sequence>
<feature type="transmembrane region" description="Helical" evidence="7">
    <location>
        <begin position="315"/>
        <end position="339"/>
    </location>
</feature>
<feature type="transmembrane region" description="Helical" evidence="7">
    <location>
        <begin position="289"/>
        <end position="309"/>
    </location>
</feature>
<feature type="transmembrane region" description="Helical" evidence="7">
    <location>
        <begin position="80"/>
        <end position="98"/>
    </location>
</feature>
<organism evidence="9 10">
    <name type="scientific">Streptococcus oriscaviae</name>
    <dbReference type="NCBI Taxonomy" id="2781599"/>
    <lineage>
        <taxon>Bacteria</taxon>
        <taxon>Bacillati</taxon>
        <taxon>Bacillota</taxon>
        <taxon>Bacilli</taxon>
        <taxon>Lactobacillales</taxon>
        <taxon>Streptococcaceae</taxon>
        <taxon>Streptococcus</taxon>
    </lineage>
</organism>
<accession>A0ABX7YKR2</accession>
<dbReference type="InterPro" id="IPR005829">
    <property type="entry name" value="Sugar_transporter_CS"/>
</dbReference>
<feature type="transmembrane region" description="Helical" evidence="7">
    <location>
        <begin position="12"/>
        <end position="33"/>
    </location>
</feature>
<keyword evidence="10" id="KW-1185">Reference proteome</keyword>
<keyword evidence="6 7" id="KW-0472">Membrane</keyword>
<comment type="similarity">
    <text evidence="2">Belongs to the major facilitator superfamily.</text>
</comment>
<feature type="transmembrane region" description="Helical" evidence="7">
    <location>
        <begin position="224"/>
        <end position="245"/>
    </location>
</feature>
<dbReference type="EMBL" id="CP073084">
    <property type="protein sequence ID" value="QUE54416.1"/>
    <property type="molecule type" value="Genomic_DNA"/>
</dbReference>
<feature type="transmembrane region" description="Helical" evidence="7">
    <location>
        <begin position="139"/>
        <end position="162"/>
    </location>
</feature>
<evidence type="ECO:0000256" key="2">
    <source>
        <dbReference type="ARBA" id="ARBA00008335"/>
    </source>
</evidence>
<dbReference type="PANTHER" id="PTHR23514:SF3">
    <property type="entry name" value="BYPASS OF STOP CODON PROTEIN 6"/>
    <property type="match status" value="1"/>
</dbReference>
<dbReference type="SUPFAM" id="SSF103473">
    <property type="entry name" value="MFS general substrate transporter"/>
    <property type="match status" value="1"/>
</dbReference>
<dbReference type="PANTHER" id="PTHR23514">
    <property type="entry name" value="BYPASS OF STOP CODON PROTEIN 6"/>
    <property type="match status" value="1"/>
</dbReference>
<gene>
    <name evidence="9" type="ORF">INT76_00510</name>
</gene>
<dbReference type="Pfam" id="PF07690">
    <property type="entry name" value="MFS_1"/>
    <property type="match status" value="1"/>
</dbReference>
<feature type="transmembrane region" description="Helical" evidence="7">
    <location>
        <begin position="351"/>
        <end position="372"/>
    </location>
</feature>
<dbReference type="InterPro" id="IPR020846">
    <property type="entry name" value="MFS_dom"/>
</dbReference>
<evidence type="ECO:0000256" key="6">
    <source>
        <dbReference type="ARBA" id="ARBA00023136"/>
    </source>
</evidence>
<feature type="transmembrane region" description="Helical" evidence="7">
    <location>
        <begin position="260"/>
        <end position="282"/>
    </location>
</feature>
<reference evidence="9 10" key="1">
    <citation type="submission" date="2021-04" db="EMBL/GenBank/DDBJ databases">
        <title>Complete genome sequence of a novel Streptococcus species.</title>
        <authorList>
            <person name="Teng J.L.L."/>
        </authorList>
    </citation>
    <scope>NUCLEOTIDE SEQUENCE [LARGE SCALE GENOMIC DNA]</scope>
    <source>
        <strain evidence="9 10">HKU75</strain>
    </source>
</reference>
<dbReference type="InterPro" id="IPR051788">
    <property type="entry name" value="MFS_Transporter"/>
</dbReference>
<evidence type="ECO:0000256" key="1">
    <source>
        <dbReference type="ARBA" id="ARBA00004651"/>
    </source>
</evidence>
<keyword evidence="5 7" id="KW-1133">Transmembrane helix</keyword>
<evidence type="ECO:0000313" key="9">
    <source>
        <dbReference type="EMBL" id="QUE54416.1"/>
    </source>
</evidence>
<keyword evidence="4 7" id="KW-0812">Transmembrane</keyword>
<evidence type="ECO:0000256" key="3">
    <source>
        <dbReference type="ARBA" id="ARBA00022448"/>
    </source>
</evidence>
<keyword evidence="3" id="KW-0813">Transport</keyword>
<dbReference type="Gene3D" id="1.20.1250.20">
    <property type="entry name" value="MFS general substrate transporter like domains"/>
    <property type="match status" value="2"/>
</dbReference>
<evidence type="ECO:0000256" key="4">
    <source>
        <dbReference type="ARBA" id="ARBA00022692"/>
    </source>
</evidence>
<feature type="transmembrane region" description="Helical" evidence="7">
    <location>
        <begin position="378"/>
        <end position="398"/>
    </location>
</feature>
<proteinExistence type="inferred from homology"/>
<dbReference type="PROSITE" id="PS00216">
    <property type="entry name" value="SUGAR_TRANSPORT_1"/>
    <property type="match status" value="1"/>
</dbReference>
<feature type="transmembrane region" description="Helical" evidence="7">
    <location>
        <begin position="53"/>
        <end position="73"/>
    </location>
</feature>
<protein>
    <submittedName>
        <fullName evidence="9">MFS transporter</fullName>
    </submittedName>
</protein>
<evidence type="ECO:0000256" key="5">
    <source>
        <dbReference type="ARBA" id="ARBA00022989"/>
    </source>
</evidence>
<evidence type="ECO:0000259" key="8">
    <source>
        <dbReference type="PROSITE" id="PS50850"/>
    </source>
</evidence>
<name>A0ABX7YKR2_9STRE</name>
<feature type="transmembrane region" description="Helical" evidence="7">
    <location>
        <begin position="168"/>
        <end position="188"/>
    </location>
</feature>
<evidence type="ECO:0000313" key="10">
    <source>
        <dbReference type="Proteomes" id="UP000677616"/>
    </source>
</evidence>
<dbReference type="Proteomes" id="UP000677616">
    <property type="component" value="Chromosome"/>
</dbReference>
<dbReference type="InterPro" id="IPR011701">
    <property type="entry name" value="MFS"/>
</dbReference>
<evidence type="ECO:0000256" key="7">
    <source>
        <dbReference type="SAM" id="Phobius"/>
    </source>
</evidence>